<dbReference type="PANTHER" id="PTHR13454">
    <property type="entry name" value="PROTEIN MCM10 HOMOLOG"/>
    <property type="match status" value="1"/>
</dbReference>
<dbReference type="Pfam" id="PF09332">
    <property type="entry name" value="Mcm10"/>
    <property type="match status" value="1"/>
</dbReference>
<dbReference type="OrthoDB" id="273123at2759"/>
<reference evidence="3 4" key="1">
    <citation type="submission" date="2019-05" db="EMBL/GenBank/DDBJ databases">
        <title>Another draft genome of Portunus trituberculatus and its Hox gene families provides insights of decapod evolution.</title>
        <authorList>
            <person name="Jeong J.-H."/>
            <person name="Song I."/>
            <person name="Kim S."/>
            <person name="Choi T."/>
            <person name="Kim D."/>
            <person name="Ryu S."/>
            <person name="Kim W."/>
        </authorList>
    </citation>
    <scope>NUCLEOTIDE SEQUENCE [LARGE SCALE GENOMIC DNA]</scope>
    <source>
        <tissue evidence="3">Muscle</tissue>
    </source>
</reference>
<dbReference type="PANTHER" id="PTHR13454:SF11">
    <property type="entry name" value="PROTEIN MCM10 HOMOLOG"/>
    <property type="match status" value="1"/>
</dbReference>
<dbReference type="InterPro" id="IPR015411">
    <property type="entry name" value="Rep_factor_Mcm10_C"/>
</dbReference>
<protein>
    <submittedName>
        <fullName evidence="3">Protein MCM10</fullName>
    </submittedName>
</protein>
<dbReference type="AlphaFoldDB" id="A0A5B7DFP2"/>
<sequence>MSGHIFDCQITRMVAGCSLCFVKDDLKVFYGGQLYTSPSPVSTPKQQRANRSKDLATLNSLKTQMKAQELKAKDKDKLNIPKHFNEGESSAIQHVAQKNEFLGEKLLAPTPGARNLLKHMVKEDTDKKVATGAVRSITPKELLDMTHKNMLAMRRQQEQNLKGKKSLSSSVSLPSLSSASLSLPPQLARGVKPGEEVDLGFSYKQLDAAKAKAMALIQRKGGLLSAKPNAVKNKDKATLPEFQSKIQKRLNSSDDDVTDEACKESKLTEAMKNSKGRSSLGSLDINSDKFKDMMEKKSRHSNLIDVVENQAMEKYYQGLEKREMLEEKLSSVMEISITAYVCVKCRYMSEKASDLCKEENHLLKTVTAKKRFFECKNCKQRTSSLDKLPRKACGNCDHSSWCRVSMGKIKKGPKLDSEILSLRGDELKNYSGSSNQTKQD</sequence>
<dbReference type="InterPro" id="IPR056791">
    <property type="entry name" value="Znf_Mcm10_C"/>
</dbReference>
<feature type="compositionally biased region" description="Low complexity" evidence="1">
    <location>
        <begin position="166"/>
        <end position="180"/>
    </location>
</feature>
<dbReference type="Pfam" id="PF24863">
    <property type="entry name" value="zf-CCCH_Mcm10"/>
    <property type="match status" value="1"/>
</dbReference>
<dbReference type="GO" id="GO:0003697">
    <property type="term" value="F:single-stranded DNA binding"/>
    <property type="evidence" value="ECO:0007669"/>
    <property type="project" value="InterPro"/>
</dbReference>
<keyword evidence="4" id="KW-1185">Reference proteome</keyword>
<name>A0A5B7DFP2_PORTR</name>
<organism evidence="3 4">
    <name type="scientific">Portunus trituberculatus</name>
    <name type="common">Swimming crab</name>
    <name type="synonym">Neptunus trituberculatus</name>
    <dbReference type="NCBI Taxonomy" id="210409"/>
    <lineage>
        <taxon>Eukaryota</taxon>
        <taxon>Metazoa</taxon>
        <taxon>Ecdysozoa</taxon>
        <taxon>Arthropoda</taxon>
        <taxon>Crustacea</taxon>
        <taxon>Multicrustacea</taxon>
        <taxon>Malacostraca</taxon>
        <taxon>Eumalacostraca</taxon>
        <taxon>Eucarida</taxon>
        <taxon>Decapoda</taxon>
        <taxon>Pleocyemata</taxon>
        <taxon>Brachyura</taxon>
        <taxon>Eubrachyura</taxon>
        <taxon>Portunoidea</taxon>
        <taxon>Portunidae</taxon>
        <taxon>Portuninae</taxon>
        <taxon>Portunus</taxon>
    </lineage>
</organism>
<evidence type="ECO:0000256" key="1">
    <source>
        <dbReference type="SAM" id="MobiDB-lite"/>
    </source>
</evidence>
<dbReference type="InterPro" id="IPR040184">
    <property type="entry name" value="Mcm10"/>
</dbReference>
<comment type="caution">
    <text evidence="3">The sequence shown here is derived from an EMBL/GenBank/DDBJ whole genome shotgun (WGS) entry which is preliminary data.</text>
</comment>
<dbReference type="SMART" id="SM01280">
    <property type="entry name" value="Mcm10"/>
    <property type="match status" value="1"/>
</dbReference>
<dbReference type="GO" id="GO:0003688">
    <property type="term" value="F:DNA replication origin binding"/>
    <property type="evidence" value="ECO:0007669"/>
    <property type="project" value="TreeGrafter"/>
</dbReference>
<feature type="region of interest" description="Disordered" evidence="1">
    <location>
        <begin position="157"/>
        <end position="180"/>
    </location>
</feature>
<evidence type="ECO:0000313" key="4">
    <source>
        <dbReference type="Proteomes" id="UP000324222"/>
    </source>
</evidence>
<dbReference type="GO" id="GO:0043596">
    <property type="term" value="C:nuclear replication fork"/>
    <property type="evidence" value="ECO:0007669"/>
    <property type="project" value="TreeGrafter"/>
</dbReference>
<gene>
    <name evidence="3" type="primary">mcm10_1</name>
    <name evidence="3" type="ORF">E2C01_013217</name>
</gene>
<proteinExistence type="predicted"/>
<dbReference type="EMBL" id="VSRR010000854">
    <property type="protein sequence ID" value="MPC20281.1"/>
    <property type="molecule type" value="Genomic_DNA"/>
</dbReference>
<evidence type="ECO:0000259" key="2">
    <source>
        <dbReference type="SMART" id="SM01280"/>
    </source>
</evidence>
<accession>A0A5B7DFP2</accession>
<dbReference type="GO" id="GO:0006270">
    <property type="term" value="P:DNA replication initiation"/>
    <property type="evidence" value="ECO:0007669"/>
    <property type="project" value="InterPro"/>
</dbReference>
<feature type="domain" description="Replication factor Mcm10 C-terminal" evidence="2">
    <location>
        <begin position="106"/>
        <end position="433"/>
    </location>
</feature>
<dbReference type="Proteomes" id="UP000324222">
    <property type="component" value="Unassembled WGS sequence"/>
</dbReference>
<evidence type="ECO:0000313" key="3">
    <source>
        <dbReference type="EMBL" id="MPC20281.1"/>
    </source>
</evidence>